<dbReference type="RefSeq" id="WP_018371422.1">
    <property type="nucleotide sequence ID" value="NZ_UHFR01000005.1"/>
</dbReference>
<evidence type="ECO:0000313" key="2">
    <source>
        <dbReference type="EMBL" id="SUN76457.1"/>
    </source>
</evidence>
<gene>
    <name evidence="2" type="ORF">NCTC13765_00947</name>
</gene>
<dbReference type="STRING" id="1123307.GCA_000380065_00736"/>
<protein>
    <submittedName>
        <fullName evidence="2">Acetyltransferase</fullName>
    </submittedName>
</protein>
<dbReference type="EMBL" id="UHFR01000005">
    <property type="protein sequence ID" value="SUN76457.1"/>
    <property type="molecule type" value="Genomic_DNA"/>
</dbReference>
<dbReference type="AlphaFoldDB" id="A0A380KZC0"/>
<organism evidence="2 3">
    <name type="scientific">Streptococcus massiliensis</name>
    <dbReference type="NCBI Taxonomy" id="313439"/>
    <lineage>
        <taxon>Bacteria</taxon>
        <taxon>Bacillati</taxon>
        <taxon>Bacillota</taxon>
        <taxon>Bacilli</taxon>
        <taxon>Lactobacillales</taxon>
        <taxon>Streptococcaceae</taxon>
        <taxon>Streptococcus</taxon>
    </lineage>
</organism>
<keyword evidence="3" id="KW-1185">Reference proteome</keyword>
<dbReference type="PANTHER" id="PTHR39173">
    <property type="entry name" value="ACETYLTRANSFERASE"/>
    <property type="match status" value="1"/>
</dbReference>
<proteinExistence type="predicted"/>
<accession>A0A380KZC0</accession>
<feature type="domain" description="N-acetyltransferase" evidence="1">
    <location>
        <begin position="1"/>
        <end position="165"/>
    </location>
</feature>
<dbReference type="Pfam" id="PF13302">
    <property type="entry name" value="Acetyltransf_3"/>
    <property type="match status" value="1"/>
</dbReference>
<dbReference type="Proteomes" id="UP000254634">
    <property type="component" value="Unassembled WGS sequence"/>
</dbReference>
<dbReference type="InterPro" id="IPR016181">
    <property type="entry name" value="Acyl_CoA_acyltransferase"/>
</dbReference>
<sequence length="167" mass="18869">MQLRRPTEADKTAILDMVAEFRAAKSADDGFFGEENFIYEDWLETIQAAELGLGLSAGFVPYIQFVAFDENGRALGFLNLRLRLNEALFERGGHIGYSIRPTECQKGYAKEVLRQGLLEAREKNIKSVLVTCSPDNEASRRTILANGGVYEDKRQEGERYWINLEGL</sequence>
<dbReference type="InterPro" id="IPR000182">
    <property type="entry name" value="GNAT_dom"/>
</dbReference>
<dbReference type="OrthoDB" id="9797989at2"/>
<keyword evidence="2" id="KW-0808">Transferase</keyword>
<reference evidence="2" key="1">
    <citation type="submission" date="2018-06" db="EMBL/GenBank/DDBJ databases">
        <authorList>
            <consortium name="Pathogen Informatics"/>
            <person name="Doyle S."/>
        </authorList>
    </citation>
    <scope>NUCLEOTIDE SEQUENCE [LARGE SCALE GENOMIC DNA]</scope>
    <source>
        <strain evidence="2">NCTC13765</strain>
    </source>
</reference>
<evidence type="ECO:0000313" key="3">
    <source>
        <dbReference type="Proteomes" id="UP000254634"/>
    </source>
</evidence>
<evidence type="ECO:0000259" key="1">
    <source>
        <dbReference type="PROSITE" id="PS51186"/>
    </source>
</evidence>
<dbReference type="PROSITE" id="PS51186">
    <property type="entry name" value="GNAT"/>
    <property type="match status" value="1"/>
</dbReference>
<dbReference type="GO" id="GO:0016747">
    <property type="term" value="F:acyltransferase activity, transferring groups other than amino-acyl groups"/>
    <property type="evidence" value="ECO:0007669"/>
    <property type="project" value="InterPro"/>
</dbReference>
<dbReference type="Gene3D" id="3.40.630.30">
    <property type="match status" value="1"/>
</dbReference>
<dbReference type="PANTHER" id="PTHR39173:SF1">
    <property type="entry name" value="ACETYLTRANSFERASE"/>
    <property type="match status" value="1"/>
</dbReference>
<name>A0A380KZC0_9STRE</name>
<dbReference type="SUPFAM" id="SSF55729">
    <property type="entry name" value="Acyl-CoA N-acyltransferases (Nat)"/>
    <property type="match status" value="1"/>
</dbReference>